<accession>A0ABW3CJ47</accession>
<protein>
    <submittedName>
        <fullName evidence="2">SAM-dependent methyltransferase</fullName>
        <ecNumber evidence="2">2.1.1.-</ecNumber>
    </submittedName>
</protein>
<gene>
    <name evidence="2" type="ORF">ACFQ07_17335</name>
</gene>
<keyword evidence="2" id="KW-0808">Transferase</keyword>
<dbReference type="InterPro" id="IPR029063">
    <property type="entry name" value="SAM-dependent_MTases_sf"/>
</dbReference>
<name>A0ABW3CJ47_9ACTN</name>
<organism evidence="2 3">
    <name type="scientific">Actinomadura adrarensis</name>
    <dbReference type="NCBI Taxonomy" id="1819600"/>
    <lineage>
        <taxon>Bacteria</taxon>
        <taxon>Bacillati</taxon>
        <taxon>Actinomycetota</taxon>
        <taxon>Actinomycetes</taxon>
        <taxon>Streptosporangiales</taxon>
        <taxon>Thermomonosporaceae</taxon>
        <taxon>Actinomadura</taxon>
    </lineage>
</organism>
<dbReference type="Gene3D" id="3.40.50.150">
    <property type="entry name" value="Vaccinia Virus protein VP39"/>
    <property type="match status" value="1"/>
</dbReference>
<dbReference type="InterPro" id="IPR006764">
    <property type="entry name" value="SAM_dep_MeTrfase_SAV2177_type"/>
</dbReference>
<dbReference type="Proteomes" id="UP001597083">
    <property type="component" value="Unassembled WGS sequence"/>
</dbReference>
<keyword evidence="2" id="KW-0489">Methyltransferase</keyword>
<evidence type="ECO:0000313" key="2">
    <source>
        <dbReference type="EMBL" id="MFD0854004.1"/>
    </source>
</evidence>
<dbReference type="EMBL" id="JBHTIR010002618">
    <property type="protein sequence ID" value="MFD0854004.1"/>
    <property type="molecule type" value="Genomic_DNA"/>
</dbReference>
<keyword evidence="3" id="KW-1185">Reference proteome</keyword>
<feature type="region of interest" description="Disordered" evidence="1">
    <location>
        <begin position="1"/>
        <end position="21"/>
    </location>
</feature>
<evidence type="ECO:0000313" key="3">
    <source>
        <dbReference type="Proteomes" id="UP001597083"/>
    </source>
</evidence>
<reference evidence="3" key="1">
    <citation type="journal article" date="2019" name="Int. J. Syst. Evol. Microbiol.">
        <title>The Global Catalogue of Microorganisms (GCM) 10K type strain sequencing project: providing services to taxonomists for standard genome sequencing and annotation.</title>
        <authorList>
            <consortium name="The Broad Institute Genomics Platform"/>
            <consortium name="The Broad Institute Genome Sequencing Center for Infectious Disease"/>
            <person name="Wu L."/>
            <person name="Ma J."/>
        </authorList>
    </citation>
    <scope>NUCLEOTIDE SEQUENCE [LARGE SCALE GENOMIC DNA]</scope>
    <source>
        <strain evidence="3">JCM 31696</strain>
    </source>
</reference>
<dbReference type="SUPFAM" id="SSF53335">
    <property type="entry name" value="S-adenosyl-L-methionine-dependent methyltransferases"/>
    <property type="match status" value="1"/>
</dbReference>
<feature type="non-terminal residue" evidence="2">
    <location>
        <position position="245"/>
    </location>
</feature>
<dbReference type="PIRSF" id="PIRSF017393">
    <property type="entry name" value="MTase_SAV2177"/>
    <property type="match status" value="1"/>
</dbReference>
<dbReference type="Pfam" id="PF04672">
    <property type="entry name" value="Methyltransf_19"/>
    <property type="match status" value="1"/>
</dbReference>
<dbReference type="GO" id="GO:0032259">
    <property type="term" value="P:methylation"/>
    <property type="evidence" value="ECO:0007669"/>
    <property type="project" value="UniProtKB-KW"/>
</dbReference>
<comment type="caution">
    <text evidence="2">The sequence shown here is derived from an EMBL/GenBank/DDBJ whole genome shotgun (WGS) entry which is preliminary data.</text>
</comment>
<evidence type="ECO:0000256" key="1">
    <source>
        <dbReference type="SAM" id="MobiDB-lite"/>
    </source>
</evidence>
<sequence>MSGEETIDLADIPQDQPSSARSYGWALGSKDNYESDRQGLLMTLQVFPESVDTAREQRRFLYRAVRYLAREAGIRQFLDMGCGLPIENNVHQVAQSFTPDAAVVYVDIDPVVLAHGRALLADNDRTTVINADFGDQEAILDHPDTRRLIDFDEPLAVLFFSVAHHMPDAHDPRRLLHTVIDRAVPGSYLALSQVVSDDLSRSAELDEIINGGGVPWQTRTPAQVDALVDDLEPVEPGLVELERWR</sequence>
<dbReference type="GO" id="GO:0008168">
    <property type="term" value="F:methyltransferase activity"/>
    <property type="evidence" value="ECO:0007669"/>
    <property type="project" value="UniProtKB-KW"/>
</dbReference>
<dbReference type="CDD" id="cd02440">
    <property type="entry name" value="AdoMet_MTases"/>
    <property type="match status" value="1"/>
</dbReference>
<proteinExistence type="predicted"/>
<dbReference type="EC" id="2.1.1.-" evidence="2"/>